<dbReference type="EMBL" id="FQVL01000004">
    <property type="protein sequence ID" value="SHE86633.1"/>
    <property type="molecule type" value="Genomic_DNA"/>
</dbReference>
<dbReference type="RefSeq" id="WP_245815557.1">
    <property type="nucleotide sequence ID" value="NZ_FQVL01000004.1"/>
</dbReference>
<dbReference type="GO" id="GO:0006302">
    <property type="term" value="P:double-strand break repair"/>
    <property type="evidence" value="ECO:0007669"/>
    <property type="project" value="TreeGrafter"/>
</dbReference>
<evidence type="ECO:0000313" key="16">
    <source>
        <dbReference type="Proteomes" id="UP000184476"/>
    </source>
</evidence>
<evidence type="ECO:0000256" key="6">
    <source>
        <dbReference type="ARBA" id="ARBA00022741"/>
    </source>
</evidence>
<evidence type="ECO:0000256" key="2">
    <source>
        <dbReference type="ARBA" id="ARBA00008016"/>
    </source>
</evidence>
<evidence type="ECO:0000256" key="9">
    <source>
        <dbReference type="ARBA" id="ARBA00023125"/>
    </source>
</evidence>
<dbReference type="InterPro" id="IPR001238">
    <property type="entry name" value="DNA-binding_RecF"/>
</dbReference>
<keyword evidence="4 12" id="KW-0963">Cytoplasm</keyword>
<dbReference type="NCBIfam" id="TIGR00611">
    <property type="entry name" value="recf"/>
    <property type="match status" value="1"/>
</dbReference>
<dbReference type="InterPro" id="IPR003395">
    <property type="entry name" value="RecF/RecN/SMC_N"/>
</dbReference>
<dbReference type="PROSITE" id="PS00618">
    <property type="entry name" value="RECF_2"/>
    <property type="match status" value="1"/>
</dbReference>
<keyword evidence="16" id="KW-1185">Reference proteome</keyword>
<dbReference type="GO" id="GO:0009432">
    <property type="term" value="P:SOS response"/>
    <property type="evidence" value="ECO:0007669"/>
    <property type="project" value="UniProtKB-UniRule"/>
</dbReference>
<keyword evidence="6 12" id="KW-0547">Nucleotide-binding</keyword>
<evidence type="ECO:0000256" key="13">
    <source>
        <dbReference type="RuleBase" id="RU000578"/>
    </source>
</evidence>
<dbReference type="AlphaFoldDB" id="A0A1M4WZY8"/>
<reference evidence="15 16" key="1">
    <citation type="submission" date="2016-11" db="EMBL/GenBank/DDBJ databases">
        <authorList>
            <person name="Jaros S."/>
            <person name="Januszkiewicz K."/>
            <person name="Wedrychowicz H."/>
        </authorList>
    </citation>
    <scope>NUCLEOTIDE SEQUENCE [LARGE SCALE GENOMIC DNA]</scope>
    <source>
        <strain evidence="15 16">DSM 44666</strain>
    </source>
</reference>
<dbReference type="HAMAP" id="MF_00365">
    <property type="entry name" value="RecF"/>
    <property type="match status" value="1"/>
</dbReference>
<feature type="binding site" evidence="12">
    <location>
        <begin position="33"/>
        <end position="40"/>
    </location>
    <ligand>
        <name>ATP</name>
        <dbReference type="ChEBI" id="CHEBI:30616"/>
    </ligand>
</feature>
<keyword evidence="8 12" id="KW-0067">ATP-binding</keyword>
<evidence type="ECO:0000259" key="14">
    <source>
        <dbReference type="Pfam" id="PF02463"/>
    </source>
</evidence>
<dbReference type="GO" id="GO:0005737">
    <property type="term" value="C:cytoplasm"/>
    <property type="evidence" value="ECO:0007669"/>
    <property type="project" value="UniProtKB-SubCell"/>
</dbReference>
<evidence type="ECO:0000256" key="3">
    <source>
        <dbReference type="ARBA" id="ARBA00020170"/>
    </source>
</evidence>
<evidence type="ECO:0000256" key="10">
    <source>
        <dbReference type="ARBA" id="ARBA00023204"/>
    </source>
</evidence>
<evidence type="ECO:0000256" key="4">
    <source>
        <dbReference type="ARBA" id="ARBA00022490"/>
    </source>
</evidence>
<dbReference type="InterPro" id="IPR018078">
    <property type="entry name" value="DNA-binding_RecF_CS"/>
</dbReference>
<comment type="subcellular location">
    <subcellularLocation>
        <location evidence="1 12 13">Cytoplasm</location>
    </subcellularLocation>
</comment>
<evidence type="ECO:0000256" key="5">
    <source>
        <dbReference type="ARBA" id="ARBA00022705"/>
    </source>
</evidence>
<dbReference type="GO" id="GO:0006260">
    <property type="term" value="P:DNA replication"/>
    <property type="evidence" value="ECO:0007669"/>
    <property type="project" value="UniProtKB-UniRule"/>
</dbReference>
<dbReference type="SUPFAM" id="SSF52540">
    <property type="entry name" value="P-loop containing nucleoside triphosphate hydrolases"/>
    <property type="match status" value="1"/>
</dbReference>
<name>A0A1M4WZY8_9BACL</name>
<evidence type="ECO:0000256" key="11">
    <source>
        <dbReference type="ARBA" id="ARBA00023236"/>
    </source>
</evidence>
<evidence type="ECO:0000256" key="12">
    <source>
        <dbReference type="HAMAP-Rule" id="MF_00365"/>
    </source>
</evidence>
<keyword evidence="5 12" id="KW-0235">DNA replication</keyword>
<keyword evidence="11 12" id="KW-0742">SOS response</keyword>
<comment type="similarity">
    <text evidence="2 12 13">Belongs to the RecF family.</text>
</comment>
<dbReference type="InterPro" id="IPR027417">
    <property type="entry name" value="P-loop_NTPase"/>
</dbReference>
<dbReference type="GO" id="GO:0000731">
    <property type="term" value="P:DNA synthesis involved in DNA repair"/>
    <property type="evidence" value="ECO:0007669"/>
    <property type="project" value="TreeGrafter"/>
</dbReference>
<feature type="domain" description="RecF/RecN/SMC N-terminal" evidence="14">
    <location>
        <begin position="6"/>
        <end position="350"/>
    </location>
</feature>
<dbReference type="PROSITE" id="PS00617">
    <property type="entry name" value="RECF_1"/>
    <property type="match status" value="1"/>
</dbReference>
<protein>
    <recommendedName>
        <fullName evidence="3 12">DNA replication and repair protein RecF</fullName>
    </recommendedName>
</protein>
<organism evidence="15 16">
    <name type="scientific">Seinonella peptonophila</name>
    <dbReference type="NCBI Taxonomy" id="112248"/>
    <lineage>
        <taxon>Bacteria</taxon>
        <taxon>Bacillati</taxon>
        <taxon>Bacillota</taxon>
        <taxon>Bacilli</taxon>
        <taxon>Bacillales</taxon>
        <taxon>Thermoactinomycetaceae</taxon>
        <taxon>Seinonella</taxon>
    </lineage>
</organism>
<keyword evidence="9 12" id="KW-0238">DNA-binding</keyword>
<dbReference type="Gene3D" id="3.40.50.300">
    <property type="entry name" value="P-loop containing nucleotide triphosphate hydrolases"/>
    <property type="match status" value="1"/>
</dbReference>
<dbReference type="Pfam" id="PF02463">
    <property type="entry name" value="SMC_N"/>
    <property type="match status" value="1"/>
</dbReference>
<keyword evidence="10 12" id="KW-0234">DNA repair</keyword>
<keyword evidence="7 12" id="KW-0227">DNA damage</keyword>
<dbReference type="PANTHER" id="PTHR32182:SF0">
    <property type="entry name" value="DNA REPLICATION AND REPAIR PROTEIN RECF"/>
    <property type="match status" value="1"/>
</dbReference>
<dbReference type="InterPro" id="IPR042174">
    <property type="entry name" value="RecF_2"/>
</dbReference>
<accession>A0A1M4WZY8</accession>
<dbReference type="STRING" id="112248.SAMN05444392_10448"/>
<dbReference type="CDD" id="cd03242">
    <property type="entry name" value="ABC_RecF"/>
    <property type="match status" value="1"/>
</dbReference>
<sequence>MNRLRIQSLQVKEYRNIQSAQLDFSSDLQLFIGLNAQGKTNLLESIFLLALGKSHRTRSHRDLIQFGKPFAVVAATIQKPHTTDHVRIVLSEKGKRIEKNGVEQPRLSQYVGTLPAVLFSPEDLELVKGSPRVRRRFLDMEIGQVSPTYIYQLNQYQQLIQQRNRLLKDPVPSESILEVLDQQLVQFSIPIWKRRLLFLNSLKVWAKETYQMIADEKETLEVYYQPSTTQLSQHESAEWEDMLSQEIRQIRTKELRRRTTLIGPHRDDLRLEVAGVDVGAFGSQGQQRTAALALKLAELELIREEIGYYPILLLDDVLSELDDSRRSHLLKKIQGRVQTFVTATSLEGLDAQTVSRAAIYQVAQGKITKQR</sequence>
<evidence type="ECO:0000256" key="8">
    <source>
        <dbReference type="ARBA" id="ARBA00022840"/>
    </source>
</evidence>
<dbReference type="PANTHER" id="PTHR32182">
    <property type="entry name" value="DNA REPLICATION AND REPAIR PROTEIN RECF"/>
    <property type="match status" value="1"/>
</dbReference>
<comment type="function">
    <text evidence="12 13">The RecF protein is involved in DNA metabolism; it is required for DNA replication and normal SOS inducibility. RecF binds preferentially to single-stranded, linear DNA. It also seems to bind ATP.</text>
</comment>
<dbReference type="GO" id="GO:0003697">
    <property type="term" value="F:single-stranded DNA binding"/>
    <property type="evidence" value="ECO:0007669"/>
    <property type="project" value="UniProtKB-UniRule"/>
</dbReference>
<evidence type="ECO:0000256" key="7">
    <source>
        <dbReference type="ARBA" id="ARBA00022763"/>
    </source>
</evidence>
<gene>
    <name evidence="12" type="primary">recF</name>
    <name evidence="15" type="ORF">SAMN05444392_10448</name>
</gene>
<evidence type="ECO:0000256" key="1">
    <source>
        <dbReference type="ARBA" id="ARBA00004496"/>
    </source>
</evidence>
<evidence type="ECO:0000313" key="15">
    <source>
        <dbReference type="EMBL" id="SHE86633.1"/>
    </source>
</evidence>
<proteinExistence type="inferred from homology"/>
<dbReference type="Gene3D" id="1.20.1050.90">
    <property type="entry name" value="RecF/RecN/SMC, N-terminal domain"/>
    <property type="match status" value="1"/>
</dbReference>
<dbReference type="Proteomes" id="UP000184476">
    <property type="component" value="Unassembled WGS sequence"/>
</dbReference>
<dbReference type="GO" id="GO:0005524">
    <property type="term" value="F:ATP binding"/>
    <property type="evidence" value="ECO:0007669"/>
    <property type="project" value="UniProtKB-UniRule"/>
</dbReference>